<proteinExistence type="predicted"/>
<reference evidence="1" key="1">
    <citation type="submission" date="2014-11" db="EMBL/GenBank/DDBJ databases">
        <authorList>
            <person name="Amaro Gonzalez C."/>
        </authorList>
    </citation>
    <scope>NUCLEOTIDE SEQUENCE</scope>
</reference>
<name>A0A0E9PER7_ANGAN</name>
<accession>A0A0E9PER7</accession>
<dbReference type="EMBL" id="GBXM01105997">
    <property type="protein sequence ID" value="JAH02580.1"/>
    <property type="molecule type" value="Transcribed_RNA"/>
</dbReference>
<evidence type="ECO:0000313" key="1">
    <source>
        <dbReference type="EMBL" id="JAH02580.1"/>
    </source>
</evidence>
<reference evidence="1" key="2">
    <citation type="journal article" date="2015" name="Fish Shellfish Immunol.">
        <title>Early steps in the European eel (Anguilla anguilla)-Vibrio vulnificus interaction in the gills: Role of the RtxA13 toxin.</title>
        <authorList>
            <person name="Callol A."/>
            <person name="Pajuelo D."/>
            <person name="Ebbesson L."/>
            <person name="Teles M."/>
            <person name="MacKenzie S."/>
            <person name="Amaro C."/>
        </authorList>
    </citation>
    <scope>NUCLEOTIDE SEQUENCE</scope>
</reference>
<sequence length="21" mass="2556">MKEVFMTLQGVHRFQFLCPLM</sequence>
<organism evidence="1">
    <name type="scientific">Anguilla anguilla</name>
    <name type="common">European freshwater eel</name>
    <name type="synonym">Muraena anguilla</name>
    <dbReference type="NCBI Taxonomy" id="7936"/>
    <lineage>
        <taxon>Eukaryota</taxon>
        <taxon>Metazoa</taxon>
        <taxon>Chordata</taxon>
        <taxon>Craniata</taxon>
        <taxon>Vertebrata</taxon>
        <taxon>Euteleostomi</taxon>
        <taxon>Actinopterygii</taxon>
        <taxon>Neopterygii</taxon>
        <taxon>Teleostei</taxon>
        <taxon>Anguilliformes</taxon>
        <taxon>Anguillidae</taxon>
        <taxon>Anguilla</taxon>
    </lineage>
</organism>
<protein>
    <submittedName>
        <fullName evidence="1">Uncharacterized protein</fullName>
    </submittedName>
</protein>
<dbReference type="AlphaFoldDB" id="A0A0E9PER7"/>